<dbReference type="InterPro" id="IPR029058">
    <property type="entry name" value="AB_hydrolase_fold"/>
</dbReference>
<protein>
    <submittedName>
        <fullName evidence="2">Hydrolase_4 domain-containing protein</fullName>
    </submittedName>
</protein>
<evidence type="ECO:0000313" key="1">
    <source>
        <dbReference type="Proteomes" id="UP000046392"/>
    </source>
</evidence>
<dbReference type="SUPFAM" id="SSF53474">
    <property type="entry name" value="alpha/beta-Hydrolases"/>
    <property type="match status" value="1"/>
</dbReference>
<dbReference type="PANTHER" id="PTHR47533">
    <property type="entry name" value="PROTEIN CBG21859"/>
    <property type="match status" value="1"/>
</dbReference>
<organism evidence="1 2">
    <name type="scientific">Strongyloides papillosus</name>
    <name type="common">Intestinal threadworm</name>
    <dbReference type="NCBI Taxonomy" id="174720"/>
    <lineage>
        <taxon>Eukaryota</taxon>
        <taxon>Metazoa</taxon>
        <taxon>Ecdysozoa</taxon>
        <taxon>Nematoda</taxon>
        <taxon>Chromadorea</taxon>
        <taxon>Rhabditida</taxon>
        <taxon>Tylenchina</taxon>
        <taxon>Panagrolaimomorpha</taxon>
        <taxon>Strongyloidoidea</taxon>
        <taxon>Strongyloididae</taxon>
        <taxon>Strongyloides</taxon>
    </lineage>
</organism>
<dbReference type="WBParaSite" id="SPAL_0001486200.1">
    <property type="protein sequence ID" value="SPAL_0001486200.1"/>
    <property type="gene ID" value="SPAL_0001486200"/>
</dbReference>
<accession>A0A0N5CAE0</accession>
<name>A0A0N5CAE0_STREA</name>
<reference evidence="2" key="1">
    <citation type="submission" date="2017-02" db="UniProtKB">
        <authorList>
            <consortium name="WormBaseParasite"/>
        </authorList>
    </citation>
    <scope>IDENTIFICATION</scope>
</reference>
<dbReference type="AlphaFoldDB" id="A0A0N5CAE0"/>
<sequence length="202" mass="22600">MVSGDNLSKVPVIIKGRNGLVQINAEIQDTHPLGSGKGNVVFIGDCPGTHKDFEHMVDLLKKKGIRCIVINFPGLGHTPYYDFFKHTNKERLHFVMKILKNIDARSNLVFVGHSRGSENALKLATLLGPNTVGTLLINPIPVLPYRELRENHWSFKIFGFLLKSSGVVYFIFSRIALIITGITQKTKPIHMLSVVFISVCHR</sequence>
<dbReference type="PANTHER" id="PTHR47533:SF4">
    <property type="entry name" value="AB HYDROLASE-1 DOMAIN-CONTAINING PROTEIN"/>
    <property type="match status" value="1"/>
</dbReference>
<keyword evidence="1" id="KW-1185">Reference proteome</keyword>
<dbReference type="Gene3D" id="3.40.50.1820">
    <property type="entry name" value="alpha/beta hydrolase"/>
    <property type="match status" value="1"/>
</dbReference>
<dbReference type="Pfam" id="PF06342">
    <property type="entry name" value="DUF1057"/>
    <property type="match status" value="1"/>
</dbReference>
<evidence type="ECO:0000313" key="2">
    <source>
        <dbReference type="WBParaSite" id="SPAL_0001486200.1"/>
    </source>
</evidence>
<dbReference type="InterPro" id="IPR010463">
    <property type="entry name" value="DUF1057"/>
</dbReference>
<proteinExistence type="predicted"/>
<dbReference type="Proteomes" id="UP000046392">
    <property type="component" value="Unplaced"/>
</dbReference>